<proteinExistence type="inferred from homology"/>
<dbReference type="Pfam" id="PF14303">
    <property type="entry name" value="NAM-associated"/>
    <property type="match status" value="1"/>
</dbReference>
<dbReference type="AlphaFoldDB" id="A0A3B6TEW0"/>
<feature type="repeat" description="PPR" evidence="4">
    <location>
        <begin position="156"/>
        <end position="190"/>
    </location>
</feature>
<dbReference type="Pfam" id="PF01535">
    <property type="entry name" value="PPR"/>
    <property type="match status" value="2"/>
</dbReference>
<dbReference type="Gramene" id="TraesCLE_scaffold_151739_01G000100.1">
    <property type="protein sequence ID" value="TraesCLE_scaffold_151739_01G000100.1"/>
    <property type="gene ID" value="TraesCLE_scaffold_151739_01G000100"/>
</dbReference>
<dbReference type="Gramene" id="TraesCAD_scaffold_117192_01G000100.1">
    <property type="protein sequence ID" value="TraesCAD_scaffold_117192_01G000100.1"/>
    <property type="gene ID" value="TraesCAD_scaffold_117192_01G000100"/>
</dbReference>
<keyword evidence="2" id="KW-0677">Repeat</keyword>
<dbReference type="Gramene" id="TraesWEE_scaffold_193459_01G000100.1">
    <property type="protein sequence ID" value="TraesWEE_scaffold_193459_01G000100.1"/>
    <property type="gene ID" value="TraesWEE_scaffold_193459_01G000100"/>
</dbReference>
<feature type="domain" description="No apical meristem-associated C-terminal" evidence="6">
    <location>
        <begin position="813"/>
        <end position="981"/>
    </location>
</feature>
<evidence type="ECO:0000259" key="7">
    <source>
        <dbReference type="Pfam" id="PF23276"/>
    </source>
</evidence>
<dbReference type="Gene3D" id="1.25.40.10">
    <property type="entry name" value="Tetratricopeptide repeat domain"/>
    <property type="match status" value="3"/>
</dbReference>
<dbReference type="Pfam" id="PF23276">
    <property type="entry name" value="TPR_24"/>
    <property type="match status" value="1"/>
</dbReference>
<dbReference type="Gramene" id="TraesCS7D03G0296200.1">
    <property type="protein sequence ID" value="TraesCS7D03G0296200.1.CDS"/>
    <property type="gene ID" value="TraesCS7D03G0296200"/>
</dbReference>
<dbReference type="SMR" id="A0A3B6TEW0"/>
<dbReference type="PROSITE" id="PS51375">
    <property type="entry name" value="PPR"/>
    <property type="match status" value="8"/>
</dbReference>
<dbReference type="InterPro" id="IPR044179">
    <property type="entry name" value="PPR5-like"/>
</dbReference>
<dbReference type="NCBIfam" id="TIGR00756">
    <property type="entry name" value="PPR"/>
    <property type="match status" value="7"/>
</dbReference>
<feature type="compositionally biased region" description="Low complexity" evidence="5">
    <location>
        <begin position="37"/>
        <end position="58"/>
    </location>
</feature>
<dbReference type="Proteomes" id="UP000019116">
    <property type="component" value="Chromosome 7D"/>
</dbReference>
<dbReference type="STRING" id="4565.A0A3B6TEW0"/>
<feature type="repeat" description="PPR" evidence="4">
    <location>
        <begin position="227"/>
        <end position="261"/>
    </location>
</feature>
<feature type="region of interest" description="Disordered" evidence="5">
    <location>
        <begin position="1"/>
        <end position="84"/>
    </location>
</feature>
<evidence type="ECO:0000313" key="8">
    <source>
        <dbReference type="EnsemblPlants" id="TraesCS7D02G132643.1"/>
    </source>
</evidence>
<dbReference type="PaxDb" id="4565-Traes_5DS_EC160B45F.2"/>
<dbReference type="GO" id="GO:0003729">
    <property type="term" value="F:mRNA binding"/>
    <property type="evidence" value="ECO:0007669"/>
    <property type="project" value="InterPro"/>
</dbReference>
<feature type="repeat" description="PPR" evidence="4">
    <location>
        <begin position="367"/>
        <end position="401"/>
    </location>
</feature>
<dbReference type="PANTHER" id="PTHR47874:SF6">
    <property type="entry name" value="PENTATRICOPEPTIDE REPEAT-CONTAINING PROTEIN"/>
    <property type="match status" value="1"/>
</dbReference>
<accession>A0A3B6TEW0</accession>
<evidence type="ECO:0000256" key="3">
    <source>
        <dbReference type="ARBA" id="ARBA00022946"/>
    </source>
</evidence>
<feature type="compositionally biased region" description="Basic and acidic residues" evidence="5">
    <location>
        <begin position="75"/>
        <end position="84"/>
    </location>
</feature>
<feature type="region of interest" description="Disordered" evidence="5">
    <location>
        <begin position="610"/>
        <end position="640"/>
    </location>
</feature>
<comment type="similarity">
    <text evidence="1">Belongs to the PPR family. P subfamily.</text>
</comment>
<keyword evidence="3" id="KW-0809">Transit peptide</keyword>
<feature type="region of interest" description="Disordered" evidence="5">
    <location>
        <begin position="843"/>
        <end position="872"/>
    </location>
</feature>
<reference evidence="8" key="2">
    <citation type="submission" date="2018-10" db="UniProtKB">
        <authorList>
            <consortium name="EnsemblPlants"/>
        </authorList>
    </citation>
    <scope>IDENTIFICATION</scope>
</reference>
<evidence type="ECO:0000256" key="1">
    <source>
        <dbReference type="ARBA" id="ARBA00007626"/>
    </source>
</evidence>
<evidence type="ECO:0000256" key="2">
    <source>
        <dbReference type="ARBA" id="ARBA00022737"/>
    </source>
</evidence>
<dbReference type="InterPro" id="IPR057027">
    <property type="entry name" value="TPR_mt"/>
</dbReference>
<dbReference type="Gramene" id="TraesCS7D02G132643.1">
    <property type="protein sequence ID" value="TraesCS7D02G132643.1"/>
    <property type="gene ID" value="TraesCS7D02G132643"/>
</dbReference>
<evidence type="ECO:0000256" key="4">
    <source>
        <dbReference type="PROSITE-ProRule" id="PRU00708"/>
    </source>
</evidence>
<dbReference type="InterPro" id="IPR002885">
    <property type="entry name" value="PPR_rpt"/>
</dbReference>
<evidence type="ECO:0000259" key="6">
    <source>
        <dbReference type="Pfam" id="PF14303"/>
    </source>
</evidence>
<evidence type="ECO:0000256" key="5">
    <source>
        <dbReference type="SAM" id="MobiDB-lite"/>
    </source>
</evidence>
<organism evidence="8">
    <name type="scientific">Triticum aestivum</name>
    <name type="common">Wheat</name>
    <dbReference type="NCBI Taxonomy" id="4565"/>
    <lineage>
        <taxon>Eukaryota</taxon>
        <taxon>Viridiplantae</taxon>
        <taxon>Streptophyta</taxon>
        <taxon>Embryophyta</taxon>
        <taxon>Tracheophyta</taxon>
        <taxon>Spermatophyta</taxon>
        <taxon>Magnoliopsida</taxon>
        <taxon>Liliopsida</taxon>
        <taxon>Poales</taxon>
        <taxon>Poaceae</taxon>
        <taxon>BOP clade</taxon>
        <taxon>Pooideae</taxon>
        <taxon>Triticodae</taxon>
        <taxon>Triticeae</taxon>
        <taxon>Triticinae</taxon>
        <taxon>Triticum</taxon>
    </lineage>
</organism>
<feature type="repeat" description="PPR" evidence="4">
    <location>
        <begin position="262"/>
        <end position="296"/>
    </location>
</feature>
<feature type="repeat" description="PPR" evidence="4">
    <location>
        <begin position="191"/>
        <end position="221"/>
    </location>
</feature>
<feature type="repeat" description="PPR" evidence="4">
    <location>
        <begin position="332"/>
        <end position="362"/>
    </location>
</feature>
<name>A0A3B6TEW0_WHEAT</name>
<evidence type="ECO:0000313" key="9">
    <source>
        <dbReference type="Proteomes" id="UP000019116"/>
    </source>
</evidence>
<feature type="domain" description="Pentatricopeptide repeat-containing protein-mitochondrial" evidence="7">
    <location>
        <begin position="423"/>
        <end position="481"/>
    </location>
</feature>
<dbReference type="EnsemblPlants" id="TraesCS7D02G132643.1">
    <property type="protein sequence ID" value="TraesCS7D02G132643.1"/>
    <property type="gene ID" value="TraesCS7D02G132643"/>
</dbReference>
<dbReference type="PANTHER" id="PTHR47874">
    <property type="entry name" value="EXPRESSED PROTEIN"/>
    <property type="match status" value="1"/>
</dbReference>
<keyword evidence="9" id="KW-1185">Reference proteome</keyword>
<dbReference type="InterPro" id="IPR011990">
    <property type="entry name" value="TPR-like_helical_dom_sf"/>
</dbReference>
<dbReference type="InterPro" id="IPR029466">
    <property type="entry name" value="NAM-associated_C"/>
</dbReference>
<protein>
    <submittedName>
        <fullName evidence="8">Uncharacterized protein</fullName>
    </submittedName>
</protein>
<dbReference type="Pfam" id="PF13041">
    <property type="entry name" value="PPR_2"/>
    <property type="match status" value="3"/>
</dbReference>
<reference evidence="8" key="1">
    <citation type="submission" date="2018-08" db="EMBL/GenBank/DDBJ databases">
        <authorList>
            <person name="Rossello M."/>
        </authorList>
    </citation>
    <scope>NUCLEOTIDE SEQUENCE [LARGE SCALE GENOMIC DNA]</scope>
    <source>
        <strain evidence="8">cv. Chinese Spring</strain>
    </source>
</reference>
<feature type="repeat" description="PPR" evidence="4">
    <location>
        <begin position="297"/>
        <end position="331"/>
    </location>
</feature>
<feature type="repeat" description="PPR" evidence="4">
    <location>
        <begin position="437"/>
        <end position="471"/>
    </location>
</feature>
<sequence length="989" mass="111124">MAAAPVASPFPTLPSPSPTLSTSPRRLHGRAVPPPAAAASPREQQQQQQSARGAAGAGESRRRREEEQAEAAAEEFERQRKEEVNRKIASRKALSIILRREATKAVLDKREPGKGTRRLLPRTVLEALHDRVAALRWESALKVFELMRDQVWYRPYVGIYIKLITMLGKCKQPGKAHELFQAMVDEGCAPNLESYTALVSAYSRSGSFDRAFSLLDQMKATPGCRPDVQTYSILIKSCLHAYDFDRVKDLLEDMARAGIRPNTVTYNTLIDAHGKAGRFAEMESTLLEMLSEDCKPDVWTMNSTLRAFGSSGQIETMESCYEKFQASGISPNIKTYNILLDSYGKAKMYEKMGAVMEYMQKYYYSWTIVTYNVVIDAFGRAGDLEQMEYIFRLMKSDRIKPNCVTLCSLIRAYGRADQVKKIETVLRVVENSDITLDIVFFNCLVDAYGRVGRLAEMWDVLNMMKEEQIRPDKQANARPLAVNNLIRFSVSAIVVLESAKRKGRRHAVDARDEAAAQQEFTNARVAAAMREALYMLGVNPRQHSVLQAAVAAASTGSSAFPRMVLPDSPRASTCNPVPGFHVYPQASRLSGECSPDVSVVAPSTPAPAPIDLNATPVVGGSSSGGTRKRARQTPADGLPDARNLFEEMSSAVDEDYMQNLIFEGEDYGLEEEDECDIEVEPLFEDELANQTAGPKPKRKSKHTKAYTAAEDKLLCECWRDIGQDPKTGAEQKHSTFWTRVHREFHERKKFPPYQFVSTRGWVSISRRWRMIQQECNKFCATLESVKARPVSGIGVQDMAFQALEAFKVQHNGKCFNLSHCYRVIKDEEKFKAQYATLKARGGKGAVEDVGEGEPARPRGKTNSKKEDKRDAATNALIASVDGMMNKKDSRKEERRRFKAEQMDVFMEIQRRRLDLDAEKQAKMFELEAEKQAKMLEIEAANAKTKAKEVALASMMTGVEIMKVDLNALSPRKRSWFKKMQADMLKFDDE</sequence>